<evidence type="ECO:0000256" key="5">
    <source>
        <dbReference type="ARBA" id="ARBA00023204"/>
    </source>
</evidence>
<feature type="domain" description="Methylated-DNA-[protein]-cysteine S-methyltransferase DNA binding" evidence="7">
    <location>
        <begin position="88"/>
        <end position="169"/>
    </location>
</feature>
<dbReference type="EC" id="2.1.1.63" evidence="8"/>
<dbReference type="PROSITE" id="PS00374">
    <property type="entry name" value="MGMT"/>
    <property type="match status" value="1"/>
</dbReference>
<accession>A0ABZ1BW34</accession>
<evidence type="ECO:0000313" key="9">
    <source>
        <dbReference type="Proteomes" id="UP001332192"/>
    </source>
</evidence>
<dbReference type="RefSeq" id="WP_324716140.1">
    <property type="nucleotide sequence ID" value="NZ_CP141615.1"/>
</dbReference>
<evidence type="ECO:0000256" key="2">
    <source>
        <dbReference type="ARBA" id="ARBA00022603"/>
    </source>
</evidence>
<evidence type="ECO:0000256" key="3">
    <source>
        <dbReference type="ARBA" id="ARBA00022679"/>
    </source>
</evidence>
<dbReference type="EMBL" id="CP141615">
    <property type="protein sequence ID" value="WRP16868.1"/>
    <property type="molecule type" value="Genomic_DNA"/>
</dbReference>
<dbReference type="InterPro" id="IPR036631">
    <property type="entry name" value="MGMT_N_sf"/>
</dbReference>
<gene>
    <name evidence="8" type="ORF">U7230_12360</name>
</gene>
<dbReference type="PANTHER" id="PTHR10815">
    <property type="entry name" value="METHYLATED-DNA--PROTEIN-CYSTEINE METHYLTRANSFERASE"/>
    <property type="match status" value="1"/>
</dbReference>
<evidence type="ECO:0000313" key="8">
    <source>
        <dbReference type="EMBL" id="WRP16868.1"/>
    </source>
</evidence>
<dbReference type="InterPro" id="IPR001497">
    <property type="entry name" value="MethylDNA_cys_MeTrfase_AS"/>
</dbReference>
<keyword evidence="9" id="KW-1185">Reference proteome</keyword>
<dbReference type="NCBIfam" id="TIGR00589">
    <property type="entry name" value="ogt"/>
    <property type="match status" value="1"/>
</dbReference>
<dbReference type="InterPro" id="IPR014048">
    <property type="entry name" value="MethylDNA_cys_MeTrfase_DNA-bd"/>
</dbReference>
<reference evidence="8 9" key="1">
    <citation type="journal article" date="2024" name="Front. Microbiol.">
        <title>Novel thermophilic genera Geochorda gen. nov. and Carboxydochorda gen. nov. from the deep terrestrial subsurface reveal the ecophysiological diversity in the class Limnochordia.</title>
        <authorList>
            <person name="Karnachuk O.V."/>
            <person name="Lukina A.P."/>
            <person name="Avakyan M.R."/>
            <person name="Kadnikov V.V."/>
            <person name="Begmatov S."/>
            <person name="Beletsky A.V."/>
            <person name="Vlasova K.G."/>
            <person name="Novikov A.A."/>
            <person name="Shcherbakova V.A."/>
            <person name="Mardanov A.V."/>
            <person name="Ravin N.V."/>
        </authorList>
    </citation>
    <scope>NUCLEOTIDE SEQUENCE [LARGE SCALE GENOMIC DNA]</scope>
    <source>
        <strain evidence="8 9">L945</strain>
    </source>
</reference>
<dbReference type="SUPFAM" id="SSF53155">
    <property type="entry name" value="Methylated DNA-protein cysteine methyltransferase domain"/>
    <property type="match status" value="1"/>
</dbReference>
<evidence type="ECO:0000256" key="6">
    <source>
        <dbReference type="ARBA" id="ARBA00049348"/>
    </source>
</evidence>
<organism evidence="8 9">
    <name type="scientific">Carboxydichorda subterranea</name>
    <dbReference type="NCBI Taxonomy" id="3109565"/>
    <lineage>
        <taxon>Bacteria</taxon>
        <taxon>Bacillati</taxon>
        <taxon>Bacillota</taxon>
        <taxon>Limnochordia</taxon>
        <taxon>Limnochordales</taxon>
        <taxon>Geochordaceae</taxon>
        <taxon>Carboxydichorda</taxon>
    </lineage>
</organism>
<keyword evidence="3 8" id="KW-0808">Transferase</keyword>
<dbReference type="GO" id="GO:0032259">
    <property type="term" value="P:methylation"/>
    <property type="evidence" value="ECO:0007669"/>
    <property type="project" value="UniProtKB-KW"/>
</dbReference>
<dbReference type="Proteomes" id="UP001332192">
    <property type="component" value="Chromosome"/>
</dbReference>
<keyword evidence="2 8" id="KW-0489">Methyltransferase</keyword>
<dbReference type="CDD" id="cd06445">
    <property type="entry name" value="ATase"/>
    <property type="match status" value="1"/>
</dbReference>
<dbReference type="Gene3D" id="1.10.10.10">
    <property type="entry name" value="Winged helix-like DNA-binding domain superfamily/Winged helix DNA-binding domain"/>
    <property type="match status" value="1"/>
</dbReference>
<name>A0ABZ1BW34_9FIRM</name>
<keyword evidence="4" id="KW-0227">DNA damage</keyword>
<protein>
    <submittedName>
        <fullName evidence="8">Methylated-DNA--[protein]-cysteine S-methyltransferase</fullName>
        <ecNumber evidence="8">2.1.1.63</ecNumber>
    </submittedName>
</protein>
<keyword evidence="5" id="KW-0234">DNA repair</keyword>
<proteinExistence type="predicted"/>
<dbReference type="InterPro" id="IPR036388">
    <property type="entry name" value="WH-like_DNA-bd_sf"/>
</dbReference>
<evidence type="ECO:0000256" key="1">
    <source>
        <dbReference type="ARBA" id="ARBA00001286"/>
    </source>
</evidence>
<dbReference type="PANTHER" id="PTHR10815:SF13">
    <property type="entry name" value="METHYLATED-DNA--PROTEIN-CYSTEINE METHYLTRANSFERASE"/>
    <property type="match status" value="1"/>
</dbReference>
<dbReference type="InterPro" id="IPR036217">
    <property type="entry name" value="MethylDNA_cys_MeTrfase_DNAb"/>
</dbReference>
<sequence>MALEYLEVDSPMGSIYLVVSEQGVAFASLTAGSGDELLAEVRDRYGAAVAAQVRPARSAELERAWRQAVAEWFDAGRAPSIDWRWVTPFEREVMRAVQAIPRGSVRSYGEVARAVGRPQAARAVGQVMARNPVPLFVPCHRVVRSDGALGEYSGGGPGVKARLLAMEGARPSGRVAPVAARRKGAGEPA</sequence>
<evidence type="ECO:0000259" key="7">
    <source>
        <dbReference type="Pfam" id="PF01035"/>
    </source>
</evidence>
<dbReference type="SUPFAM" id="SSF46767">
    <property type="entry name" value="Methylated DNA-protein cysteine methyltransferase, C-terminal domain"/>
    <property type="match status" value="1"/>
</dbReference>
<dbReference type="GO" id="GO:0003908">
    <property type="term" value="F:methylated-DNA-[protein]-cysteine S-methyltransferase activity"/>
    <property type="evidence" value="ECO:0007669"/>
    <property type="project" value="UniProtKB-EC"/>
</dbReference>
<evidence type="ECO:0000256" key="4">
    <source>
        <dbReference type="ARBA" id="ARBA00022763"/>
    </source>
</evidence>
<comment type="catalytic activity">
    <reaction evidence="1">
        <text>a 4-O-methyl-thymidine in DNA + L-cysteinyl-[protein] = a thymidine in DNA + S-methyl-L-cysteinyl-[protein]</text>
        <dbReference type="Rhea" id="RHEA:53428"/>
        <dbReference type="Rhea" id="RHEA-COMP:10131"/>
        <dbReference type="Rhea" id="RHEA-COMP:10132"/>
        <dbReference type="Rhea" id="RHEA-COMP:13555"/>
        <dbReference type="Rhea" id="RHEA-COMP:13556"/>
        <dbReference type="ChEBI" id="CHEBI:29950"/>
        <dbReference type="ChEBI" id="CHEBI:82612"/>
        <dbReference type="ChEBI" id="CHEBI:137386"/>
        <dbReference type="ChEBI" id="CHEBI:137387"/>
        <dbReference type="EC" id="2.1.1.63"/>
    </reaction>
</comment>
<dbReference type="Pfam" id="PF01035">
    <property type="entry name" value="DNA_binding_1"/>
    <property type="match status" value="1"/>
</dbReference>
<comment type="catalytic activity">
    <reaction evidence="6">
        <text>a 6-O-methyl-2'-deoxyguanosine in DNA + L-cysteinyl-[protein] = S-methyl-L-cysteinyl-[protein] + a 2'-deoxyguanosine in DNA</text>
        <dbReference type="Rhea" id="RHEA:24000"/>
        <dbReference type="Rhea" id="RHEA-COMP:10131"/>
        <dbReference type="Rhea" id="RHEA-COMP:10132"/>
        <dbReference type="Rhea" id="RHEA-COMP:11367"/>
        <dbReference type="Rhea" id="RHEA-COMP:11368"/>
        <dbReference type="ChEBI" id="CHEBI:29950"/>
        <dbReference type="ChEBI" id="CHEBI:82612"/>
        <dbReference type="ChEBI" id="CHEBI:85445"/>
        <dbReference type="ChEBI" id="CHEBI:85448"/>
        <dbReference type="EC" id="2.1.1.63"/>
    </reaction>
</comment>